<reference evidence="4" key="1">
    <citation type="journal article" date="2019" name="Int. J. Syst. Evol. Microbiol.">
        <title>The Global Catalogue of Microorganisms (GCM) 10K type strain sequencing project: providing services to taxonomists for standard genome sequencing and annotation.</title>
        <authorList>
            <consortium name="The Broad Institute Genomics Platform"/>
            <consortium name="The Broad Institute Genome Sequencing Center for Infectious Disease"/>
            <person name="Wu L."/>
            <person name="Ma J."/>
        </authorList>
    </citation>
    <scope>NUCLEOTIDE SEQUENCE [LARGE SCALE GENOMIC DNA]</scope>
    <source>
        <strain evidence="4">JCM 13316</strain>
    </source>
</reference>
<evidence type="ECO:0000256" key="2">
    <source>
        <dbReference type="SAM" id="Phobius"/>
    </source>
</evidence>
<dbReference type="EMBL" id="BAAALV010000002">
    <property type="protein sequence ID" value="GAA1905476.1"/>
    <property type="molecule type" value="Genomic_DNA"/>
</dbReference>
<evidence type="ECO:0000313" key="4">
    <source>
        <dbReference type="Proteomes" id="UP001500784"/>
    </source>
</evidence>
<comment type="caution">
    <text evidence="3">The sequence shown here is derived from an EMBL/GenBank/DDBJ whole genome shotgun (WGS) entry which is preliminary data.</text>
</comment>
<organism evidence="3 4">
    <name type="scientific">Arthrobacter gandavensis</name>
    <dbReference type="NCBI Taxonomy" id="169960"/>
    <lineage>
        <taxon>Bacteria</taxon>
        <taxon>Bacillati</taxon>
        <taxon>Actinomycetota</taxon>
        <taxon>Actinomycetes</taxon>
        <taxon>Micrococcales</taxon>
        <taxon>Micrococcaceae</taxon>
        <taxon>Arthrobacter</taxon>
    </lineage>
</organism>
<evidence type="ECO:0000256" key="1">
    <source>
        <dbReference type="SAM" id="MobiDB-lite"/>
    </source>
</evidence>
<gene>
    <name evidence="3" type="ORF">GCM10009688_06820</name>
</gene>
<keyword evidence="2" id="KW-0812">Transmembrane</keyword>
<feature type="region of interest" description="Disordered" evidence="1">
    <location>
        <begin position="1"/>
        <end position="24"/>
    </location>
</feature>
<accession>A0ABP5A7U0</accession>
<proteinExistence type="predicted"/>
<keyword evidence="2" id="KW-1133">Transmembrane helix</keyword>
<evidence type="ECO:0000313" key="3">
    <source>
        <dbReference type="EMBL" id="GAA1905476.1"/>
    </source>
</evidence>
<protein>
    <recommendedName>
        <fullName evidence="5">DUF2273 domain-containing protein</fullName>
    </recommendedName>
</protein>
<keyword evidence="2" id="KW-0472">Membrane</keyword>
<keyword evidence="4" id="KW-1185">Reference proteome</keyword>
<evidence type="ECO:0008006" key="5">
    <source>
        <dbReference type="Google" id="ProtNLM"/>
    </source>
</evidence>
<dbReference type="Proteomes" id="UP001500784">
    <property type="component" value="Unassembled WGS sequence"/>
</dbReference>
<feature type="transmembrane region" description="Helical" evidence="2">
    <location>
        <begin position="53"/>
        <end position="69"/>
    </location>
</feature>
<name>A0ABP5A7U0_9MICC</name>
<sequence>MLNLPGFERPTSADPSPRGTMSKAGTMKPTVVGMAVGAVLAFTALLFDFWGFLLMALFIAVGAFFGRAAEGKVDFRSVRDALTGRRSSS</sequence>